<dbReference type="GO" id="GO:0016829">
    <property type="term" value="F:lyase activity"/>
    <property type="evidence" value="ECO:0007669"/>
    <property type="project" value="UniProtKB-KW"/>
</dbReference>
<protein>
    <submittedName>
        <fullName evidence="2">Beta-hydroxyacyl-ACP dehydratase</fullName>
    </submittedName>
</protein>
<dbReference type="RefSeq" id="WP_105352913.1">
    <property type="nucleotide sequence ID" value="NZ_PUIB01000011.1"/>
</dbReference>
<comment type="caution">
    <text evidence="2">The sequence shown here is derived from an EMBL/GenBank/DDBJ whole genome shotgun (WGS) entry which is preliminary data.</text>
</comment>
<dbReference type="PANTHER" id="PTHR30272:SF1">
    <property type="entry name" value="3-HYDROXYACYL-[ACYL-CARRIER-PROTEIN] DEHYDRATASE"/>
    <property type="match status" value="1"/>
</dbReference>
<reference evidence="2 3" key="1">
    <citation type="submission" date="2018-02" db="EMBL/GenBank/DDBJ databases">
        <title>Comparative genomes isolates from brazilian mangrove.</title>
        <authorList>
            <person name="Araujo J.E."/>
            <person name="Taketani R.G."/>
            <person name="Silva M.C.P."/>
            <person name="Loureco M.V."/>
            <person name="Andreote F.D."/>
        </authorList>
    </citation>
    <scope>NUCLEOTIDE SEQUENCE [LARGE SCALE GENOMIC DNA]</scope>
    <source>
        <strain evidence="2 3">NAP PRIS-MGV</strain>
    </source>
</reference>
<accession>A0A2S8G0H0</accession>
<proteinExistence type="predicted"/>
<evidence type="ECO:0000256" key="1">
    <source>
        <dbReference type="ARBA" id="ARBA00023239"/>
    </source>
</evidence>
<dbReference type="OrthoDB" id="9772788at2"/>
<dbReference type="InterPro" id="IPR013114">
    <property type="entry name" value="FabA_FabZ"/>
</dbReference>
<dbReference type="SUPFAM" id="SSF54637">
    <property type="entry name" value="Thioesterase/thiol ester dehydrase-isomerase"/>
    <property type="match status" value="1"/>
</dbReference>
<organism evidence="2 3">
    <name type="scientific">Blastopirellula marina</name>
    <dbReference type="NCBI Taxonomy" id="124"/>
    <lineage>
        <taxon>Bacteria</taxon>
        <taxon>Pseudomonadati</taxon>
        <taxon>Planctomycetota</taxon>
        <taxon>Planctomycetia</taxon>
        <taxon>Pirellulales</taxon>
        <taxon>Pirellulaceae</taxon>
        <taxon>Blastopirellula</taxon>
    </lineage>
</organism>
<evidence type="ECO:0000313" key="2">
    <source>
        <dbReference type="EMBL" id="PQO37942.1"/>
    </source>
</evidence>
<sequence>MSNPAIEAAIPHRGPMLLVDEVVEQTEDRIVCLKTFTPDEYFFQGHYPDYPLVPGVILCEATMQAGAILLSKFVVGGEGVPVATRLNDVKFKKMVRPGDCIQMEVKLNERLADAFYMTGKVTVGGKLSVRFDFACTVAKMETD</sequence>
<name>A0A2S8G0H0_9BACT</name>
<dbReference type="PANTHER" id="PTHR30272">
    <property type="entry name" value="3-HYDROXYACYL-[ACYL-CARRIER-PROTEIN] DEHYDRATASE"/>
    <property type="match status" value="1"/>
</dbReference>
<dbReference type="Pfam" id="PF07977">
    <property type="entry name" value="FabA"/>
    <property type="match status" value="1"/>
</dbReference>
<dbReference type="EMBL" id="PUIB01000011">
    <property type="protein sequence ID" value="PQO37942.1"/>
    <property type="molecule type" value="Genomic_DNA"/>
</dbReference>
<keyword evidence="1" id="KW-0456">Lyase</keyword>
<dbReference type="CDD" id="cd01288">
    <property type="entry name" value="FabZ"/>
    <property type="match status" value="1"/>
</dbReference>
<gene>
    <name evidence="2" type="ORF">C5Y98_07560</name>
</gene>
<dbReference type="Gene3D" id="3.10.129.10">
    <property type="entry name" value="Hotdog Thioesterase"/>
    <property type="match status" value="1"/>
</dbReference>
<evidence type="ECO:0000313" key="3">
    <source>
        <dbReference type="Proteomes" id="UP000239388"/>
    </source>
</evidence>
<dbReference type="InterPro" id="IPR029069">
    <property type="entry name" value="HotDog_dom_sf"/>
</dbReference>
<dbReference type="AlphaFoldDB" id="A0A2S8G0H0"/>
<dbReference type="Proteomes" id="UP000239388">
    <property type="component" value="Unassembled WGS sequence"/>
</dbReference>